<dbReference type="SUPFAM" id="SSF51445">
    <property type="entry name" value="(Trans)glycosidases"/>
    <property type="match status" value="1"/>
</dbReference>
<dbReference type="InterPro" id="IPR026891">
    <property type="entry name" value="Fn3-like"/>
</dbReference>
<dbReference type="Pfam" id="PF00933">
    <property type="entry name" value="Glyco_hydro_3"/>
    <property type="match status" value="1"/>
</dbReference>
<dbReference type="Gene3D" id="2.60.40.10">
    <property type="entry name" value="Immunoglobulins"/>
    <property type="match status" value="1"/>
</dbReference>
<evidence type="ECO:0000256" key="1">
    <source>
        <dbReference type="ARBA" id="ARBA00005336"/>
    </source>
</evidence>
<keyword evidence="2 4" id="KW-0378">Hydrolase</keyword>
<dbReference type="PRINTS" id="PR00133">
    <property type="entry name" value="GLHYDRLASE3"/>
</dbReference>
<sequence length="913" mass="101156">MEQRIDWKKLKEEPYAPLAQVAREVAADGCVLLKNEGNILPFKKEDKISVFGRTQIDYYKSGTGSGGLVRVNYVVNIIDGMLANDNLTINTELVDIYRKWIEQNPFDAGAGWAQEPWCQKEMVPDEQLVKDARAKSDAAVIVLGRTAGEDRDNGAEKGSWYLTDEEEALLGAVSKQFEKTVVLLNVGNIIDMKWVEKYNIKSVLYIWQGGQEGGNAVADILCGDVNPSGRLTDTIAKDITLYPSVKNFGNEDFNLYAEDIYVGYRYFETFAKDDVLYPFGFGLSYTQFEKTVVFVTEQNGVISMDVDVKNSGSYKGRDVIEIYFEAPQGQLGKSARELCAFAKTRLLDAGETERVHLSFPVAQMAAYDDGGVTGNKSCYVLEPGAYNIYVGACVRCAEKAYTYTVDNLTVTQKCTEAVAPERDFDVMYPVKQGDGYKAAYRKAAKRTVNYENRLRSELPRELAYTGDQGIKLIDVKNGKNTMEEFVAQLSDTDLMCLARGEGMCSPKVRAGSAGAAGGVTERLAQFGIPVIAMHDGPSGIRMDSGEKATSLPNGTAVACTWDVCAAEKLYEYTAVELCTHRIDSLLGPGINIHRVPLNGRNFEYFSEDPYLTGKIAAALIRGMGKYGTSATVKHFAANSQEYKRSRVDSVMSERAAREIYLKGFEIAVKEGHATSLMTSYNPFNGRWSANNYELNTIILRNEWGYRGFVVTDWWPTLAEDESACKNLKDMVAAQNDIFMPTEDALTYNDNLAESLKSGALTRGQLQRNAMNILHYIADSHALERFIEFGGKLEKSLAEQMDELETVFEIAAPQNGEETEVVLPQAGKYLFCVEYSSDAPEIAQMVINLKVRNISLASMTVHGNAGKTDTVFRDATISCNTPESSSVAGGAQQFMLKAEYPEELLKIHKIEIKK</sequence>
<dbReference type="GO" id="GO:0004553">
    <property type="term" value="F:hydrolase activity, hydrolyzing O-glycosyl compounds"/>
    <property type="evidence" value="ECO:0007669"/>
    <property type="project" value="InterPro"/>
</dbReference>
<dbReference type="InterPro" id="IPR050288">
    <property type="entry name" value="Cellulose_deg_GH3"/>
</dbReference>
<evidence type="ECO:0000313" key="4">
    <source>
        <dbReference type="EMBL" id="HIU48765.1"/>
    </source>
</evidence>
<comment type="similarity">
    <text evidence="1">Belongs to the glycosyl hydrolase 3 family.</text>
</comment>
<reference evidence="4" key="1">
    <citation type="submission" date="2020-10" db="EMBL/GenBank/DDBJ databases">
        <authorList>
            <person name="Gilroy R."/>
        </authorList>
    </citation>
    <scope>NUCLEOTIDE SEQUENCE</scope>
    <source>
        <strain evidence="4">ChiSjej4B22-9803</strain>
    </source>
</reference>
<dbReference type="Pfam" id="PF01915">
    <property type="entry name" value="Glyco_hydro_3_C"/>
    <property type="match status" value="1"/>
</dbReference>
<proteinExistence type="inferred from homology"/>
<dbReference type="Gene3D" id="3.20.20.300">
    <property type="entry name" value="Glycoside hydrolase, family 3, N-terminal domain"/>
    <property type="match status" value="1"/>
</dbReference>
<evidence type="ECO:0000313" key="5">
    <source>
        <dbReference type="Proteomes" id="UP000824111"/>
    </source>
</evidence>
<evidence type="ECO:0000259" key="3">
    <source>
        <dbReference type="SMART" id="SM01217"/>
    </source>
</evidence>
<dbReference type="InterPro" id="IPR001764">
    <property type="entry name" value="Glyco_hydro_3_N"/>
</dbReference>
<organism evidence="4 5">
    <name type="scientific">Candidatus Avimonoglobus intestinipullorum</name>
    <dbReference type="NCBI Taxonomy" id="2840699"/>
    <lineage>
        <taxon>Bacteria</taxon>
        <taxon>Bacillati</taxon>
        <taxon>Bacillota</taxon>
        <taxon>Clostridia</taxon>
        <taxon>Eubacteriales</taxon>
        <taxon>Candidatus Avimonoglobus</taxon>
    </lineage>
</organism>
<dbReference type="EMBL" id="DVND01000139">
    <property type="protein sequence ID" value="HIU48765.1"/>
    <property type="molecule type" value="Genomic_DNA"/>
</dbReference>
<comment type="caution">
    <text evidence="4">The sequence shown here is derived from an EMBL/GenBank/DDBJ whole genome shotgun (WGS) entry which is preliminary data.</text>
</comment>
<dbReference type="PANTHER" id="PTHR42715:SF10">
    <property type="entry name" value="BETA-GLUCOSIDASE"/>
    <property type="match status" value="1"/>
</dbReference>
<dbReference type="Proteomes" id="UP000824111">
    <property type="component" value="Unassembled WGS sequence"/>
</dbReference>
<gene>
    <name evidence="4" type="ORF">IAB04_05330</name>
</gene>
<dbReference type="Gene3D" id="3.40.50.1700">
    <property type="entry name" value="Glycoside hydrolase family 3 C-terminal domain"/>
    <property type="match status" value="1"/>
</dbReference>
<dbReference type="InterPro" id="IPR036962">
    <property type="entry name" value="Glyco_hydro_3_N_sf"/>
</dbReference>
<dbReference type="SMART" id="SM01217">
    <property type="entry name" value="Fn3_like"/>
    <property type="match status" value="1"/>
</dbReference>
<dbReference type="InterPro" id="IPR002772">
    <property type="entry name" value="Glyco_hydro_3_C"/>
</dbReference>
<dbReference type="InterPro" id="IPR017853">
    <property type="entry name" value="GH"/>
</dbReference>
<feature type="domain" description="Fibronectin type III-like" evidence="3">
    <location>
        <begin position="318"/>
        <end position="394"/>
    </location>
</feature>
<accession>A0A9D1LVK2</accession>
<dbReference type="AlphaFoldDB" id="A0A9D1LVK2"/>
<name>A0A9D1LVK2_9FIRM</name>
<dbReference type="InterPro" id="IPR013783">
    <property type="entry name" value="Ig-like_fold"/>
</dbReference>
<evidence type="ECO:0000256" key="2">
    <source>
        <dbReference type="ARBA" id="ARBA00022801"/>
    </source>
</evidence>
<dbReference type="Pfam" id="PF14310">
    <property type="entry name" value="Fn3-like"/>
    <property type="match status" value="1"/>
</dbReference>
<reference evidence="4" key="2">
    <citation type="journal article" date="2021" name="PeerJ">
        <title>Extensive microbial diversity within the chicken gut microbiome revealed by metagenomics and culture.</title>
        <authorList>
            <person name="Gilroy R."/>
            <person name="Ravi A."/>
            <person name="Getino M."/>
            <person name="Pursley I."/>
            <person name="Horton D.L."/>
            <person name="Alikhan N.F."/>
            <person name="Baker D."/>
            <person name="Gharbi K."/>
            <person name="Hall N."/>
            <person name="Watson M."/>
            <person name="Adriaenssens E.M."/>
            <person name="Foster-Nyarko E."/>
            <person name="Jarju S."/>
            <person name="Secka A."/>
            <person name="Antonio M."/>
            <person name="Oren A."/>
            <person name="Chaudhuri R.R."/>
            <person name="La Ragione R."/>
            <person name="Hildebrand F."/>
            <person name="Pallen M.J."/>
        </authorList>
    </citation>
    <scope>NUCLEOTIDE SEQUENCE</scope>
    <source>
        <strain evidence="4">ChiSjej4B22-9803</strain>
    </source>
</reference>
<dbReference type="PANTHER" id="PTHR42715">
    <property type="entry name" value="BETA-GLUCOSIDASE"/>
    <property type="match status" value="1"/>
</dbReference>
<dbReference type="GO" id="GO:0005975">
    <property type="term" value="P:carbohydrate metabolic process"/>
    <property type="evidence" value="ECO:0007669"/>
    <property type="project" value="InterPro"/>
</dbReference>
<dbReference type="SUPFAM" id="SSF52279">
    <property type="entry name" value="Beta-D-glucan exohydrolase, C-terminal domain"/>
    <property type="match status" value="1"/>
</dbReference>
<protein>
    <submittedName>
        <fullName evidence="4">Glycoside hydrolase family 3 protein</fullName>
    </submittedName>
</protein>
<dbReference type="InterPro" id="IPR036881">
    <property type="entry name" value="Glyco_hydro_3_C_sf"/>
</dbReference>